<organism evidence="1 2">
    <name type="scientific">Naegleria fowleri</name>
    <name type="common">Brain eating amoeba</name>
    <dbReference type="NCBI Taxonomy" id="5763"/>
    <lineage>
        <taxon>Eukaryota</taxon>
        <taxon>Discoba</taxon>
        <taxon>Heterolobosea</taxon>
        <taxon>Tetramitia</taxon>
        <taxon>Eutetramitia</taxon>
        <taxon>Vahlkampfiidae</taxon>
        <taxon>Naegleria</taxon>
    </lineage>
</organism>
<comment type="caution">
    <text evidence="1">The sequence shown here is derived from an EMBL/GenBank/DDBJ whole genome shotgun (WGS) entry which is preliminary data.</text>
</comment>
<gene>
    <name evidence="1" type="ORF">FDP41_002420</name>
</gene>
<dbReference type="GeneID" id="68109638"/>
<dbReference type="EMBL" id="VFQX01000029">
    <property type="protein sequence ID" value="KAF0978600.1"/>
    <property type="molecule type" value="Genomic_DNA"/>
</dbReference>
<dbReference type="VEuPathDB" id="AmoebaDB:NfTy_041800"/>
<dbReference type="VEuPathDB" id="AmoebaDB:FDP41_002420"/>
<dbReference type="Proteomes" id="UP000444721">
    <property type="component" value="Unassembled WGS sequence"/>
</dbReference>
<dbReference type="InterPro" id="IPR011990">
    <property type="entry name" value="TPR-like_helical_dom_sf"/>
</dbReference>
<dbReference type="AlphaFoldDB" id="A0A6A5BYE8"/>
<proteinExistence type="predicted"/>
<reference evidence="1 2" key="1">
    <citation type="journal article" date="2019" name="Sci. Rep.">
        <title>Nanopore sequencing improves the draft genome of the human pathogenic amoeba Naegleria fowleri.</title>
        <authorList>
            <person name="Liechti N."/>
            <person name="Schurch N."/>
            <person name="Bruggmann R."/>
            <person name="Wittwer M."/>
        </authorList>
    </citation>
    <scope>NUCLEOTIDE SEQUENCE [LARGE SCALE GENOMIC DNA]</scope>
    <source>
        <strain evidence="1 2">ATCC 30894</strain>
    </source>
</reference>
<dbReference type="OrthoDB" id="10260504at2759"/>
<protein>
    <submittedName>
        <fullName evidence="1">Uncharacterized protein</fullName>
    </submittedName>
</protein>
<dbReference type="SUPFAM" id="SSF48452">
    <property type="entry name" value="TPR-like"/>
    <property type="match status" value="1"/>
</dbReference>
<evidence type="ECO:0000313" key="2">
    <source>
        <dbReference type="Proteomes" id="UP000444721"/>
    </source>
</evidence>
<dbReference type="Gene3D" id="1.25.40.10">
    <property type="entry name" value="Tetratricopeptide repeat domain"/>
    <property type="match status" value="1"/>
</dbReference>
<accession>A0A6A5BYE8</accession>
<name>A0A6A5BYE8_NAEFO</name>
<dbReference type="VEuPathDB" id="AmoebaDB:NF0006840"/>
<evidence type="ECO:0000313" key="1">
    <source>
        <dbReference type="EMBL" id="KAF0978600.1"/>
    </source>
</evidence>
<keyword evidence="2" id="KW-1185">Reference proteome</keyword>
<dbReference type="OMA" id="IAFWQCH"/>
<sequence length="343" mass="40532">MNRHGNAFRCFMIQSHLFPNRVSVIQSLQNSLIEGIQSNTEKIVDSTNTRQTTITKKMNLEENKAIKELQFRQLMIHPLDFELRLFFVKKLIDSYLLNTTTNNKRKQSKMAHDIYLFVLDYFDKKYISKIIELKVNHSVLSMEQVQEFKIMIELFQQNKLEKYAIELNRLVLKLCPTSDPQLYQSLFDLYMKGNEYLKAFKMYSHYMYLTGNNSIENYATCGECLEKAGYYHLALIAFWQCHSQQQEELMSYHHAQLQQSPATEEESPIIEEIKQHSMLDRTKIADIHDDQSLKYLRHIQSRLIPKLNTSSIVLTKEQQDLVLHIQQLADRIDFSGNRLFNNK</sequence>
<dbReference type="RefSeq" id="XP_044563313.1">
    <property type="nucleotide sequence ID" value="XM_044705613.1"/>
</dbReference>